<accession>A0A1I0PWF9</accession>
<dbReference type="Pfam" id="PF11138">
    <property type="entry name" value="DUF2911"/>
    <property type="match status" value="1"/>
</dbReference>
<protein>
    <recommendedName>
        <fullName evidence="3">DUF2911 domain-containing protein</fullName>
    </recommendedName>
</protein>
<evidence type="ECO:0000313" key="1">
    <source>
        <dbReference type="EMBL" id="SEW18863.1"/>
    </source>
</evidence>
<name>A0A1I0PWF9_9BACT</name>
<keyword evidence="2" id="KW-1185">Reference proteome</keyword>
<dbReference type="STRING" id="29529.SAMN04488122_1046"/>
<evidence type="ECO:0000313" key="2">
    <source>
        <dbReference type="Proteomes" id="UP000199310"/>
    </source>
</evidence>
<dbReference type="AlphaFoldDB" id="A0A1I0PWF9"/>
<dbReference type="EMBL" id="FOJG01000001">
    <property type="protein sequence ID" value="SEW18863.1"/>
    <property type="molecule type" value="Genomic_DNA"/>
</dbReference>
<organism evidence="1 2">
    <name type="scientific">Chitinophaga arvensicola</name>
    <dbReference type="NCBI Taxonomy" id="29529"/>
    <lineage>
        <taxon>Bacteria</taxon>
        <taxon>Pseudomonadati</taxon>
        <taxon>Bacteroidota</taxon>
        <taxon>Chitinophagia</taxon>
        <taxon>Chitinophagales</taxon>
        <taxon>Chitinophagaceae</taxon>
        <taxon>Chitinophaga</taxon>
    </lineage>
</organism>
<gene>
    <name evidence="1" type="ORF">SAMN04488122_1046</name>
</gene>
<dbReference type="Proteomes" id="UP000199310">
    <property type="component" value="Unassembled WGS sequence"/>
</dbReference>
<reference evidence="2" key="1">
    <citation type="submission" date="2016-10" db="EMBL/GenBank/DDBJ databases">
        <authorList>
            <person name="Varghese N."/>
            <person name="Submissions S."/>
        </authorList>
    </citation>
    <scope>NUCLEOTIDE SEQUENCE [LARGE SCALE GENOMIC DNA]</scope>
    <source>
        <strain evidence="2">DSM 3695</strain>
    </source>
</reference>
<proteinExistence type="predicted"/>
<sequence>MRELRFSDSLKLGRFAANNSIKEIKLSRMMKKVLLFAFVAGLISLGAAAQDKKLPPLDASPMDMAYYPVMYPYVVKVKGEPGALVARVIYSRPQTKGRDIFGNLEEYGKIWRLGANEATEIEFFRPVLIAGKSIPKGRYTLYAIPTEKTWTIILNKETDIWGAFKYDPKKDVVRTALPVMSLDTPVEAFTMVFEKGDPGANLIIAWDKVSVSLPIKWTDAVVATKKK</sequence>
<evidence type="ECO:0008006" key="3">
    <source>
        <dbReference type="Google" id="ProtNLM"/>
    </source>
</evidence>
<dbReference type="InterPro" id="IPR021314">
    <property type="entry name" value="DUF2911"/>
</dbReference>